<evidence type="ECO:0000259" key="5">
    <source>
        <dbReference type="Pfam" id="PF00884"/>
    </source>
</evidence>
<name>A0A1H5B5Q8_9MICO</name>
<dbReference type="InterPro" id="IPR017850">
    <property type="entry name" value="Alkaline_phosphatase_core_sf"/>
</dbReference>
<dbReference type="Pfam" id="PF00884">
    <property type="entry name" value="Sulfatase"/>
    <property type="match status" value="1"/>
</dbReference>
<accession>A0A1H5B5Q8</accession>
<dbReference type="PANTHER" id="PTHR42693:SF53">
    <property type="entry name" value="ENDO-4-O-SULFATASE"/>
    <property type="match status" value="1"/>
</dbReference>
<keyword evidence="7" id="KW-1185">Reference proteome</keyword>
<dbReference type="PROSITE" id="PS00523">
    <property type="entry name" value="SULFATASE_1"/>
    <property type="match status" value="1"/>
</dbReference>
<proteinExistence type="inferred from homology"/>
<dbReference type="OrthoDB" id="9777306at2"/>
<protein>
    <submittedName>
        <fullName evidence="6">Sulfatase</fullName>
    </submittedName>
</protein>
<keyword evidence="4" id="KW-0106">Calcium</keyword>
<dbReference type="InterPro" id="IPR000917">
    <property type="entry name" value="Sulfatase_N"/>
</dbReference>
<organism evidence="6 7">
    <name type="scientific">Ruania alba</name>
    <dbReference type="NCBI Taxonomy" id="648782"/>
    <lineage>
        <taxon>Bacteria</taxon>
        <taxon>Bacillati</taxon>
        <taxon>Actinomycetota</taxon>
        <taxon>Actinomycetes</taxon>
        <taxon>Micrococcales</taxon>
        <taxon>Ruaniaceae</taxon>
        <taxon>Ruania</taxon>
    </lineage>
</organism>
<evidence type="ECO:0000313" key="7">
    <source>
        <dbReference type="Proteomes" id="UP000199220"/>
    </source>
</evidence>
<keyword evidence="3" id="KW-0378">Hydrolase</keyword>
<dbReference type="AlphaFoldDB" id="A0A1H5B5Q8"/>
<dbReference type="PANTHER" id="PTHR42693">
    <property type="entry name" value="ARYLSULFATASE FAMILY MEMBER"/>
    <property type="match status" value="1"/>
</dbReference>
<dbReference type="InterPro" id="IPR050738">
    <property type="entry name" value="Sulfatase"/>
</dbReference>
<dbReference type="RefSeq" id="WP_089771134.1">
    <property type="nucleotide sequence ID" value="NZ_FNTX01000001.1"/>
</dbReference>
<evidence type="ECO:0000256" key="3">
    <source>
        <dbReference type="ARBA" id="ARBA00022801"/>
    </source>
</evidence>
<dbReference type="InterPro" id="IPR024607">
    <property type="entry name" value="Sulfatase_CS"/>
</dbReference>
<reference evidence="7" key="1">
    <citation type="submission" date="2016-10" db="EMBL/GenBank/DDBJ databases">
        <authorList>
            <person name="Varghese N."/>
            <person name="Submissions S."/>
        </authorList>
    </citation>
    <scope>NUCLEOTIDE SEQUENCE [LARGE SCALE GENOMIC DNA]</scope>
    <source>
        <strain evidence="7">DSM 21368</strain>
    </source>
</reference>
<dbReference type="EMBL" id="FNTX01000001">
    <property type="protein sequence ID" value="SED49727.1"/>
    <property type="molecule type" value="Genomic_DNA"/>
</dbReference>
<evidence type="ECO:0000313" key="6">
    <source>
        <dbReference type="EMBL" id="SED49727.1"/>
    </source>
</evidence>
<feature type="domain" description="Sulfatase N-terminal" evidence="5">
    <location>
        <begin position="18"/>
        <end position="407"/>
    </location>
</feature>
<dbReference type="STRING" id="648782.SAMN04488554_0015"/>
<keyword evidence="2" id="KW-0479">Metal-binding</keyword>
<dbReference type="Proteomes" id="UP000199220">
    <property type="component" value="Unassembled WGS sequence"/>
</dbReference>
<evidence type="ECO:0000256" key="4">
    <source>
        <dbReference type="ARBA" id="ARBA00022837"/>
    </source>
</evidence>
<sequence>MSHELSATAGDHAGDARPNILLITTDQQHHSALGSVTPMLDTPNIDSIGTDGVTVDRAYCNNPLCSPSRSSIITGEYPSWHGCWTIGTKLEEERTFLGDLLGQAGYQTSLIGKAHFQPLASTPEQTSLEAQPTLRDLDFWREFHGPYYGFDHIELARNHADESHVGQHYAIWMEEQGLTDWADYFQSWPEVRGDERQHSWDLPAEYHYSTWTAERTIAAIDRAADTDDPFFTWASFHDPHPPYLVPEPYASMYDPAEVEPGRLEPGELEKMAPWFALTQQHDPNFSPWQETPHQNHGFHSHLTDEDKLRKDIAVYYGMMTLIDDQVGRILDHLASRGLAENTLVIFTSDHGHFLGQHGLVAKGAFHYEDLLRVPFLARWPQRIPAGSRTSSLLGLIDLAPTMLTAAGLDVPGSTQGVNQLDVWTGEHDTARDHVIVENRHQPTAVDLRTYIDGRYKLTVYRGHPWGDLFDLHTDPGEVNNLFDHPDHQDLRHQLALRAIDTELARQPTTYQRIARA</sequence>
<evidence type="ECO:0000256" key="2">
    <source>
        <dbReference type="ARBA" id="ARBA00022723"/>
    </source>
</evidence>
<comment type="similarity">
    <text evidence="1">Belongs to the sulfatase family.</text>
</comment>
<dbReference type="SUPFAM" id="SSF53649">
    <property type="entry name" value="Alkaline phosphatase-like"/>
    <property type="match status" value="1"/>
</dbReference>
<gene>
    <name evidence="6" type="ORF">SAMN04488554_0015</name>
</gene>
<dbReference type="GO" id="GO:0046872">
    <property type="term" value="F:metal ion binding"/>
    <property type="evidence" value="ECO:0007669"/>
    <property type="project" value="UniProtKB-KW"/>
</dbReference>
<dbReference type="GO" id="GO:0004065">
    <property type="term" value="F:arylsulfatase activity"/>
    <property type="evidence" value="ECO:0007669"/>
    <property type="project" value="TreeGrafter"/>
</dbReference>
<dbReference type="Gene3D" id="3.40.720.10">
    <property type="entry name" value="Alkaline Phosphatase, subunit A"/>
    <property type="match status" value="1"/>
</dbReference>
<evidence type="ECO:0000256" key="1">
    <source>
        <dbReference type="ARBA" id="ARBA00008779"/>
    </source>
</evidence>